<dbReference type="InterPro" id="IPR007710">
    <property type="entry name" value="Nucleoside_deoxyribTrfase"/>
</dbReference>
<dbReference type="Pfam" id="PF05014">
    <property type="entry name" value="Nuc_deoxyrib_tr"/>
    <property type="match status" value="1"/>
</dbReference>
<dbReference type="AlphaFoldDB" id="A0AAN8EKP9"/>
<protein>
    <submittedName>
        <fullName evidence="1">Uncharacterized protein</fullName>
    </submittedName>
</protein>
<name>A0AAN8EKP9_9EURO</name>
<dbReference type="EMBL" id="JAKLMC020000013">
    <property type="protein sequence ID" value="KAK5953022.1"/>
    <property type="molecule type" value="Genomic_DNA"/>
</dbReference>
<evidence type="ECO:0000313" key="1">
    <source>
        <dbReference type="EMBL" id="KAK5953022.1"/>
    </source>
</evidence>
<reference evidence="1 2" key="1">
    <citation type="submission" date="2022-12" db="EMBL/GenBank/DDBJ databases">
        <title>Genomic features and morphological characterization of a novel Knufia sp. strain isolated from spacecraft assembly facility.</title>
        <authorList>
            <person name="Teixeira M."/>
            <person name="Chander A.M."/>
            <person name="Stajich J.E."/>
            <person name="Venkateswaran K."/>
        </authorList>
    </citation>
    <scope>NUCLEOTIDE SEQUENCE [LARGE SCALE GENOMIC DNA]</scope>
    <source>
        <strain evidence="1 2">FJI-L2-BK-P2</strain>
    </source>
</reference>
<dbReference type="SUPFAM" id="SSF52309">
    <property type="entry name" value="N-(deoxy)ribosyltransferase-like"/>
    <property type="match status" value="1"/>
</dbReference>
<gene>
    <name evidence="1" type="ORF">OHC33_006144</name>
</gene>
<evidence type="ECO:0000313" key="2">
    <source>
        <dbReference type="Proteomes" id="UP001316803"/>
    </source>
</evidence>
<dbReference type="Gene3D" id="3.40.50.450">
    <property type="match status" value="1"/>
</dbReference>
<comment type="caution">
    <text evidence="1">The sequence shown here is derived from an EMBL/GenBank/DDBJ whole genome shotgun (WGS) entry which is preliminary data.</text>
</comment>
<keyword evidence="2" id="KW-1185">Reference proteome</keyword>
<sequence length="258" mass="28435">MDQTQQLPSDTKTRSFTYYHAGPLFTLADLHTNTLLASAINKISKGKFVPVVPQDLEQRDTSPHSIRDQDIRSVLACDLALFTYDGAELDSGTVVEYMIAKFADIPTVILRTDFRKAGDQGEATYGEGGGDPWNLMSSFWPRTRRVVVDAMMGYKMGLARAMEKKNVRDAEVENVTTFAMGGGMAAMQAGEELLSATAENVVAAMEEVLKSPGTIPKESREHIYRWLALMPGFKTGGADDNIEAMLDLLKGKEQKELM</sequence>
<proteinExistence type="predicted"/>
<organism evidence="1 2">
    <name type="scientific">Knufia fluminis</name>
    <dbReference type="NCBI Taxonomy" id="191047"/>
    <lineage>
        <taxon>Eukaryota</taxon>
        <taxon>Fungi</taxon>
        <taxon>Dikarya</taxon>
        <taxon>Ascomycota</taxon>
        <taxon>Pezizomycotina</taxon>
        <taxon>Eurotiomycetes</taxon>
        <taxon>Chaetothyriomycetidae</taxon>
        <taxon>Chaetothyriales</taxon>
        <taxon>Trichomeriaceae</taxon>
        <taxon>Knufia</taxon>
    </lineage>
</organism>
<accession>A0AAN8EKP9</accession>
<dbReference type="Proteomes" id="UP001316803">
    <property type="component" value="Unassembled WGS sequence"/>
</dbReference>